<organism evidence="1 2">
    <name type="scientific">Rhodococcus ruber</name>
    <dbReference type="NCBI Taxonomy" id="1830"/>
    <lineage>
        <taxon>Bacteria</taxon>
        <taxon>Bacillati</taxon>
        <taxon>Actinomycetota</taxon>
        <taxon>Actinomycetes</taxon>
        <taxon>Mycobacteriales</taxon>
        <taxon>Nocardiaceae</taxon>
        <taxon>Rhodococcus</taxon>
    </lineage>
</organism>
<sequence length="46" mass="4995">MTRTGIGLSPNMVEVARREFPHLIFRAGSMESLSAADVRVHRAAVG</sequence>
<gene>
    <name evidence="1" type="ORF">O4220_27085</name>
</gene>
<comment type="caution">
    <text evidence="1">The sequence shown here is derived from an EMBL/GenBank/DDBJ whole genome shotgun (WGS) entry which is preliminary data.</text>
</comment>
<dbReference type="Proteomes" id="UP001081071">
    <property type="component" value="Unassembled WGS sequence"/>
</dbReference>
<dbReference type="RefSeq" id="WP_269608636.1">
    <property type="nucleotide sequence ID" value="NZ_JAPWIJ010000019.1"/>
</dbReference>
<evidence type="ECO:0000313" key="1">
    <source>
        <dbReference type="EMBL" id="MCZ4522204.1"/>
    </source>
</evidence>
<keyword evidence="2" id="KW-1185">Reference proteome</keyword>
<accession>A0ABT4MMI7</accession>
<name>A0ABT4MMI7_9NOCA</name>
<evidence type="ECO:0000313" key="2">
    <source>
        <dbReference type="Proteomes" id="UP001081071"/>
    </source>
</evidence>
<reference evidence="1" key="1">
    <citation type="submission" date="2022-12" db="EMBL/GenBank/DDBJ databases">
        <authorList>
            <person name="Krivoruchko A.V."/>
            <person name="Elkin A."/>
        </authorList>
    </citation>
    <scope>NUCLEOTIDE SEQUENCE</scope>
    <source>
        <strain evidence="1">IEGM 1391</strain>
    </source>
</reference>
<dbReference type="EMBL" id="JAPWIJ010000019">
    <property type="protein sequence ID" value="MCZ4522204.1"/>
    <property type="molecule type" value="Genomic_DNA"/>
</dbReference>
<protein>
    <submittedName>
        <fullName evidence="1">Uncharacterized protein</fullName>
    </submittedName>
</protein>
<proteinExistence type="predicted"/>